<comment type="caution">
    <text evidence="3">The sequence shown here is derived from an EMBL/GenBank/DDBJ whole genome shotgun (WGS) entry which is preliminary data.</text>
</comment>
<dbReference type="Proteomes" id="UP000249364">
    <property type="component" value="Unassembled WGS sequence"/>
</dbReference>
<evidence type="ECO:0000313" key="4">
    <source>
        <dbReference type="Proteomes" id="UP000249364"/>
    </source>
</evidence>
<keyword evidence="1" id="KW-0812">Transmembrane</keyword>
<keyword evidence="1" id="KW-0472">Membrane</keyword>
<dbReference type="EMBL" id="QKZQ01000011">
    <property type="protein sequence ID" value="PZX41244.1"/>
    <property type="molecule type" value="Genomic_DNA"/>
</dbReference>
<keyword evidence="4" id="KW-1185">Reference proteome</keyword>
<dbReference type="RefSeq" id="WP_084386048.1">
    <property type="nucleotide sequence ID" value="NZ_QKZQ01000011.1"/>
</dbReference>
<feature type="domain" description="RNase NYN" evidence="2">
    <location>
        <begin position="57"/>
        <end position="161"/>
    </location>
</feature>
<dbReference type="Gene3D" id="3.40.50.11980">
    <property type="match status" value="1"/>
</dbReference>
<proteinExistence type="predicted"/>
<evidence type="ECO:0000256" key="1">
    <source>
        <dbReference type="SAM" id="Phobius"/>
    </source>
</evidence>
<feature type="transmembrane region" description="Helical" evidence="1">
    <location>
        <begin position="28"/>
        <end position="47"/>
    </location>
</feature>
<sequence length="186" mass="20700">MRIPFMLLGLSVLGYTLAQSLPGYADLGFLALVTGAAALLLVAQAFWRRRGQRAQPYILLDGSNVMHWGNGQPSLVPVRDVVSQLKKQGYRPGVVFDANAGYKLEGRYFNHRVLARRLGLSPDLVLVVNKGEPADPFILQAAQDYDARIVSNDRFRDWSEHFPQVTQPGYLVRGRVHQGAVQLDLT</sequence>
<gene>
    <name evidence="3" type="ORF">LY56_02447</name>
</gene>
<dbReference type="Pfam" id="PF11977">
    <property type="entry name" value="RNase_Zc3h12a"/>
    <property type="match status" value="1"/>
</dbReference>
<dbReference type="AlphaFoldDB" id="A0A2W7PY38"/>
<accession>A0A2W7PY38</accession>
<organism evidence="3 4">
    <name type="scientific">Roseinatronobacter thiooxidans</name>
    <dbReference type="NCBI Taxonomy" id="121821"/>
    <lineage>
        <taxon>Bacteria</taxon>
        <taxon>Pseudomonadati</taxon>
        <taxon>Pseudomonadota</taxon>
        <taxon>Alphaproteobacteria</taxon>
        <taxon>Rhodobacterales</taxon>
        <taxon>Paracoccaceae</taxon>
        <taxon>Roseinatronobacter</taxon>
    </lineage>
</organism>
<name>A0A2W7PY38_9RHOB</name>
<reference evidence="3 4" key="1">
    <citation type="submission" date="2018-06" db="EMBL/GenBank/DDBJ databases">
        <title>Genomic Encyclopedia of Archaeal and Bacterial Type Strains, Phase II (KMG-II): from individual species to whole genera.</title>
        <authorList>
            <person name="Goeker M."/>
        </authorList>
    </citation>
    <scope>NUCLEOTIDE SEQUENCE [LARGE SCALE GENOMIC DNA]</scope>
    <source>
        <strain evidence="3 4">DSM 13087</strain>
    </source>
</reference>
<protein>
    <submittedName>
        <fullName evidence="3">Zc3h12a-like ribonuclease protein</fullName>
    </submittedName>
</protein>
<evidence type="ECO:0000259" key="2">
    <source>
        <dbReference type="Pfam" id="PF11977"/>
    </source>
</evidence>
<keyword evidence="1" id="KW-1133">Transmembrane helix</keyword>
<dbReference type="InterPro" id="IPR021869">
    <property type="entry name" value="RNase_Zc3h12_NYN"/>
</dbReference>
<dbReference type="STRING" id="121821.GCA_001870675_00046"/>
<dbReference type="OrthoDB" id="5196680at2"/>
<evidence type="ECO:0000313" key="3">
    <source>
        <dbReference type="EMBL" id="PZX41244.1"/>
    </source>
</evidence>